<feature type="binding site" evidence="11 12">
    <location>
        <begin position="74"/>
        <end position="75"/>
    </location>
    <ligand>
        <name>FAD</name>
        <dbReference type="ChEBI" id="CHEBI:57692"/>
    </ligand>
</feature>
<dbReference type="InterPro" id="IPR050353">
    <property type="entry name" value="PyrK_electron_transfer"/>
</dbReference>
<dbReference type="GO" id="GO:0046872">
    <property type="term" value="F:metal ion binding"/>
    <property type="evidence" value="ECO:0007669"/>
    <property type="project" value="UniProtKB-KW"/>
</dbReference>
<dbReference type="CDD" id="cd06218">
    <property type="entry name" value="DHOD_e_trans"/>
    <property type="match status" value="1"/>
</dbReference>
<dbReference type="Proteomes" id="UP000324143">
    <property type="component" value="Unassembled WGS sequence"/>
</dbReference>
<proteinExistence type="inferred from homology"/>
<dbReference type="InterPro" id="IPR037117">
    <property type="entry name" value="Dihydroorotate_DH_ele_sf"/>
</dbReference>
<dbReference type="SUPFAM" id="SSF52343">
    <property type="entry name" value="Ferredoxin reductase-like, C-terminal NADP-linked domain"/>
    <property type="match status" value="1"/>
</dbReference>
<keyword evidence="5 11" id="KW-0479">Metal-binding</keyword>
<feature type="binding site" evidence="11 13">
    <location>
        <position position="227"/>
    </location>
    <ligand>
        <name>[2Fe-2S] cluster</name>
        <dbReference type="ChEBI" id="CHEBI:190135"/>
    </ligand>
</feature>
<comment type="cofactor">
    <cofactor evidence="11 12">
        <name>FAD</name>
        <dbReference type="ChEBI" id="CHEBI:57692"/>
    </cofactor>
    <text evidence="11 12">Binds 1 FAD per subunit.</text>
</comment>
<organism evidence="15 16">
    <name type="scientific">Candidatus Mcinerneyibacterium aminivorans</name>
    <dbReference type="NCBI Taxonomy" id="2703815"/>
    <lineage>
        <taxon>Bacteria</taxon>
        <taxon>Candidatus Macinerneyibacteriota</taxon>
        <taxon>Candidatus Mcinerneyibacteria</taxon>
        <taxon>Candidatus Mcinerneyibacteriales</taxon>
        <taxon>Candidatus Mcinerneyibacteriaceae</taxon>
        <taxon>Candidatus Mcinerneyibacterium</taxon>
    </lineage>
</organism>
<evidence type="ECO:0000256" key="2">
    <source>
        <dbReference type="ARBA" id="ARBA00022448"/>
    </source>
</evidence>
<dbReference type="PIRSF" id="PIRSF006816">
    <property type="entry name" value="Cyc3_hyd_g"/>
    <property type="match status" value="1"/>
</dbReference>
<dbReference type="GO" id="GO:0044205">
    <property type="term" value="P:'de novo' UMP biosynthetic process"/>
    <property type="evidence" value="ECO:0007669"/>
    <property type="project" value="UniProtKB-UniRule"/>
</dbReference>
<dbReference type="GO" id="GO:0009055">
    <property type="term" value="F:electron transfer activity"/>
    <property type="evidence" value="ECO:0007669"/>
    <property type="project" value="UniProtKB-UniRule"/>
</dbReference>
<dbReference type="SUPFAM" id="SSF63380">
    <property type="entry name" value="Riboflavin synthase domain-like"/>
    <property type="match status" value="1"/>
</dbReference>
<comment type="cofactor">
    <cofactor evidence="13">
        <name>[2Fe-2S] cluster</name>
        <dbReference type="ChEBI" id="CHEBI:190135"/>
    </cofactor>
    <text evidence="13">Binds 1 [2Fe-2S] cluster per subunit.</text>
</comment>
<dbReference type="PROSITE" id="PS51384">
    <property type="entry name" value="FAD_FR"/>
    <property type="match status" value="1"/>
</dbReference>
<evidence type="ECO:0000256" key="6">
    <source>
        <dbReference type="ARBA" id="ARBA00022827"/>
    </source>
</evidence>
<comment type="subunit">
    <text evidence="11">Heterotetramer of 2 PyrK and 2 PyrD type B subunits.</text>
</comment>
<dbReference type="NCBIfam" id="NF000798">
    <property type="entry name" value="PRK00054.1-3"/>
    <property type="match status" value="1"/>
</dbReference>
<dbReference type="GO" id="GO:0016491">
    <property type="term" value="F:oxidoreductase activity"/>
    <property type="evidence" value="ECO:0007669"/>
    <property type="project" value="InterPro"/>
</dbReference>
<keyword evidence="7 11" id="KW-0665">Pyrimidine biosynthesis</keyword>
<dbReference type="Pfam" id="PF10418">
    <property type="entry name" value="DHODB_Fe-S_bind"/>
    <property type="match status" value="1"/>
</dbReference>
<keyword evidence="9 11" id="KW-0408">Iron</keyword>
<comment type="caution">
    <text evidence="11">Lacks conserved residue(s) required for the propagation of feature annotation.</text>
</comment>
<dbReference type="GO" id="GO:0051537">
    <property type="term" value="F:2 iron, 2 sulfur cluster binding"/>
    <property type="evidence" value="ECO:0007669"/>
    <property type="project" value="UniProtKB-KW"/>
</dbReference>
<dbReference type="EMBL" id="VSIX01000032">
    <property type="protein sequence ID" value="TYB31645.1"/>
    <property type="molecule type" value="Genomic_DNA"/>
</dbReference>
<comment type="similarity">
    <text evidence="1 11">Belongs to the PyrK family.</text>
</comment>
<dbReference type="InterPro" id="IPR001433">
    <property type="entry name" value="OxRdtase_FAD/NAD-bd"/>
</dbReference>
<feature type="binding site" evidence="11 12">
    <location>
        <begin position="52"/>
        <end position="55"/>
    </location>
    <ligand>
        <name>FAD</name>
        <dbReference type="ChEBI" id="CHEBI:57692"/>
    </ligand>
</feature>
<evidence type="ECO:0000256" key="13">
    <source>
        <dbReference type="PIRSR" id="PIRSR006816-2"/>
    </source>
</evidence>
<feature type="binding site" evidence="11 13">
    <location>
        <position position="224"/>
    </location>
    <ligand>
        <name>[2Fe-2S] cluster</name>
        <dbReference type="ChEBI" id="CHEBI:190135"/>
    </ligand>
</feature>
<dbReference type="InterPro" id="IPR023455">
    <property type="entry name" value="Dihydroorotate_DHASE_ETsu"/>
</dbReference>
<evidence type="ECO:0000313" key="15">
    <source>
        <dbReference type="EMBL" id="TYB31645.1"/>
    </source>
</evidence>
<keyword evidence="8 11" id="KW-0249">Electron transport</keyword>
<dbReference type="UniPathway" id="UPA00070">
    <property type="reaction ID" value="UER00945"/>
</dbReference>
<comment type="pathway">
    <text evidence="11">Pyrimidine metabolism; UMP biosynthesis via de novo pathway; orotate from (S)-dihydroorotate (NAD(+) route): step 1/1.</text>
</comment>
<dbReference type="HAMAP" id="MF_01211">
    <property type="entry name" value="DHODB_Fe_S_bind"/>
    <property type="match status" value="1"/>
</dbReference>
<dbReference type="InterPro" id="IPR019480">
    <property type="entry name" value="Dihydroorotate_DH_Fe-S-bd"/>
</dbReference>
<gene>
    <name evidence="11" type="primary">pyrK</name>
    <name evidence="15" type="ORF">FXF47_03340</name>
</gene>
<comment type="cofactor">
    <cofactor evidence="11">
        <name>[2Fe-2S] cluster</name>
        <dbReference type="ChEBI" id="CHEBI:190135"/>
    </cofactor>
    <text evidence="11">Binds 1 [2Fe-2S] cluster per subunit.</text>
</comment>
<dbReference type="PANTHER" id="PTHR43513">
    <property type="entry name" value="DIHYDROOROTATE DEHYDROGENASE B (NAD(+)), ELECTRON TRANSFER SUBUNIT"/>
    <property type="match status" value="1"/>
</dbReference>
<evidence type="ECO:0000256" key="12">
    <source>
        <dbReference type="PIRSR" id="PIRSR006816-1"/>
    </source>
</evidence>
<dbReference type="PANTHER" id="PTHR43513:SF3">
    <property type="entry name" value="DIHYDROOROTATE DEHYDROGENASE B (NAD(+)), ELECTRON TRANSFER SUBUNIT-RELATED"/>
    <property type="match status" value="1"/>
</dbReference>
<dbReference type="InterPro" id="IPR017927">
    <property type="entry name" value="FAD-bd_FR_type"/>
</dbReference>
<comment type="function">
    <text evidence="11">Responsible for channeling the electrons from the oxidation of dihydroorotate from the FMN redox center in the PyrD type B subunit to the ultimate electron acceptor NAD(+).</text>
</comment>
<dbReference type="Pfam" id="PF00175">
    <property type="entry name" value="NAD_binding_1"/>
    <property type="match status" value="1"/>
</dbReference>
<reference evidence="15" key="1">
    <citation type="submission" date="2019-08" db="EMBL/GenBank/DDBJ databases">
        <title>Genomic characterization of a novel candidate phylum (ARYD3) from a high temperature, high salinity tertiary oil reservoir in north central Oklahoma, USA.</title>
        <authorList>
            <person name="Youssef N.H."/>
            <person name="Yadav A."/>
            <person name="Elshahed M.S."/>
        </authorList>
    </citation>
    <scope>NUCLEOTIDE SEQUENCE [LARGE SCALE GENOMIC DNA]</scope>
    <source>
        <strain evidence="15">ARYD3</strain>
    </source>
</reference>
<accession>A0A5D0MI99</accession>
<evidence type="ECO:0000313" key="16">
    <source>
        <dbReference type="Proteomes" id="UP000324143"/>
    </source>
</evidence>
<keyword evidence="4 11" id="KW-0001">2Fe-2S</keyword>
<dbReference type="Gene3D" id="3.40.50.80">
    <property type="entry name" value="Nucleotide-binding domain of ferredoxin-NADP reductase (FNR) module"/>
    <property type="match status" value="1"/>
</dbReference>
<dbReference type="GO" id="GO:0050660">
    <property type="term" value="F:flavin adenine dinucleotide binding"/>
    <property type="evidence" value="ECO:0007669"/>
    <property type="project" value="InterPro"/>
</dbReference>
<evidence type="ECO:0000259" key="14">
    <source>
        <dbReference type="PROSITE" id="PS51384"/>
    </source>
</evidence>
<evidence type="ECO:0000256" key="8">
    <source>
        <dbReference type="ARBA" id="ARBA00022982"/>
    </source>
</evidence>
<comment type="caution">
    <text evidence="15">The sequence shown here is derived from an EMBL/GenBank/DDBJ whole genome shotgun (WGS) entry which is preliminary data.</text>
</comment>
<dbReference type="AlphaFoldDB" id="A0A5D0MI99"/>
<feature type="domain" description="FAD-binding FR-type" evidence="14">
    <location>
        <begin position="1"/>
        <end position="99"/>
    </location>
</feature>
<evidence type="ECO:0000256" key="7">
    <source>
        <dbReference type="ARBA" id="ARBA00022975"/>
    </source>
</evidence>
<keyword evidence="10 11" id="KW-0411">Iron-sulfur</keyword>
<evidence type="ECO:0000256" key="3">
    <source>
        <dbReference type="ARBA" id="ARBA00022630"/>
    </source>
</evidence>
<evidence type="ECO:0000256" key="10">
    <source>
        <dbReference type="ARBA" id="ARBA00023014"/>
    </source>
</evidence>
<evidence type="ECO:0000256" key="9">
    <source>
        <dbReference type="ARBA" id="ARBA00023004"/>
    </source>
</evidence>
<dbReference type="InterPro" id="IPR017938">
    <property type="entry name" value="Riboflavin_synthase-like_b-brl"/>
</dbReference>
<dbReference type="InterPro" id="IPR039261">
    <property type="entry name" value="FNR_nucleotide-bd"/>
</dbReference>
<evidence type="ECO:0000256" key="5">
    <source>
        <dbReference type="ARBA" id="ARBA00022723"/>
    </source>
</evidence>
<evidence type="ECO:0000256" key="4">
    <source>
        <dbReference type="ARBA" id="ARBA00022714"/>
    </source>
</evidence>
<dbReference type="InterPro" id="IPR012165">
    <property type="entry name" value="Cyt_c3_hydrogenase_gsu"/>
</dbReference>
<name>A0A5D0MI99_9BACT</name>
<protein>
    <recommendedName>
        <fullName evidence="11">Dihydroorotate dehydrogenase B (NAD(+)), electron transfer subunit</fullName>
    </recommendedName>
    <alternativeName>
        <fullName evidence="11">Dihydroorotate oxidase B, electron transfer subunit</fullName>
    </alternativeName>
</protein>
<keyword evidence="6 11" id="KW-0274">FAD</keyword>
<dbReference type="Gene3D" id="2.40.30.10">
    <property type="entry name" value="Translation factors"/>
    <property type="match status" value="1"/>
</dbReference>
<dbReference type="Gene3D" id="2.10.240.10">
    <property type="entry name" value="Dihydroorotate dehydrogenase, electron transfer subunit"/>
    <property type="match status" value="1"/>
</dbReference>
<sequence length="252" mass="28217">MKINDVKILKNRKIAKDIYKMVVYSPAMAKETKPGQFYEIKVSDTYDPILRRPISIGLVEKDLLIFYYKVVGKGTGLMSKFEKDEFINILGPLGETFPINKDKNALIIGGGIGIAPLIYLSEYLKLNNNRVKFLAGFHSQKDIYIEDLYSILTPGDIKVFTDNGSTGMKGFPTDNLEEIIGDYDIVYTCGPEIMMKRANKIATERNIPIFHSLEEIMGCGVGVCMGCAVDTVDGYKLVCKDGPVFNGRNLKW</sequence>
<keyword evidence="16" id="KW-1185">Reference proteome</keyword>
<feature type="binding site" evidence="11 13">
    <location>
        <position position="219"/>
    </location>
    <ligand>
        <name>[2Fe-2S] cluster</name>
        <dbReference type="ChEBI" id="CHEBI:190135"/>
    </ligand>
</feature>
<keyword evidence="2 11" id="KW-0813">Transport</keyword>
<feature type="binding site" evidence="11 13">
    <location>
        <position position="239"/>
    </location>
    <ligand>
        <name>[2Fe-2S] cluster</name>
        <dbReference type="ChEBI" id="CHEBI:190135"/>
    </ligand>
</feature>
<evidence type="ECO:0000256" key="1">
    <source>
        <dbReference type="ARBA" id="ARBA00006422"/>
    </source>
</evidence>
<evidence type="ECO:0000256" key="11">
    <source>
        <dbReference type="HAMAP-Rule" id="MF_01211"/>
    </source>
</evidence>
<keyword evidence="3 11" id="KW-0285">Flavoprotein</keyword>